<gene>
    <name evidence="1" type="ORF">D3Z39_06770</name>
</gene>
<name>A0A845REY0_9FIRM</name>
<evidence type="ECO:0000313" key="2">
    <source>
        <dbReference type="Proteomes" id="UP000446348"/>
    </source>
</evidence>
<dbReference type="AlphaFoldDB" id="A0A845REY0"/>
<comment type="caution">
    <text evidence="1">The sequence shown here is derived from an EMBL/GenBank/DDBJ whole genome shotgun (WGS) entry which is preliminary data.</text>
</comment>
<dbReference type="Proteomes" id="UP000446348">
    <property type="component" value="Unassembled WGS sequence"/>
</dbReference>
<evidence type="ECO:0000313" key="1">
    <source>
        <dbReference type="EMBL" id="NBI78570.1"/>
    </source>
</evidence>
<sequence>MDNLGKHALRAGSFVHNNGKVLRTVNILRLKYNKLTGVQSVLEDDGIAEDEFLDSVNFLAEEGYIHLRRISTRESAALADTDYTALEAKLTGKGIRLLAGGVKDDMIEV</sequence>
<proteinExistence type="predicted"/>
<protein>
    <submittedName>
        <fullName evidence="1">Type VI secretion protein</fullName>
    </submittedName>
</protein>
<reference evidence="1 2" key="1">
    <citation type="submission" date="2018-08" db="EMBL/GenBank/DDBJ databases">
        <title>Murine metabolic-syndrome-specific gut microbial biobank.</title>
        <authorList>
            <person name="Liu C."/>
        </authorList>
    </citation>
    <scope>NUCLEOTIDE SEQUENCE [LARGE SCALE GENOMIC DNA]</scope>
    <source>
        <strain evidence="1 2">X69</strain>
    </source>
</reference>
<organism evidence="1 2">
    <name type="scientific">Anaerotruncus colihominis</name>
    <dbReference type="NCBI Taxonomy" id="169435"/>
    <lineage>
        <taxon>Bacteria</taxon>
        <taxon>Bacillati</taxon>
        <taxon>Bacillota</taxon>
        <taxon>Clostridia</taxon>
        <taxon>Eubacteriales</taxon>
        <taxon>Oscillospiraceae</taxon>
        <taxon>Anaerotruncus</taxon>
    </lineage>
</organism>
<accession>A0A845REY0</accession>
<dbReference type="RefSeq" id="WP_160209417.1">
    <property type="nucleotide sequence ID" value="NZ_QXWZ01000009.1"/>
</dbReference>
<dbReference type="EMBL" id="QXWZ01000009">
    <property type="protein sequence ID" value="NBI78570.1"/>
    <property type="molecule type" value="Genomic_DNA"/>
</dbReference>
<dbReference type="OrthoDB" id="1858597at2"/>